<protein>
    <recommendedName>
        <fullName evidence="1">2EXR domain-containing protein</fullName>
    </recommendedName>
</protein>
<accession>A0A135UKR8</accession>
<dbReference type="InterPro" id="IPR045518">
    <property type="entry name" value="2EXR"/>
</dbReference>
<sequence length="364" mass="41736">MLTVQPQEFRLFPQLPLELRRAIWDECLPRVRVVEINTPHRIGYVYSKSMPTNENEKCCHQLTYGLNSIPPVIAAVCRESREAAGFSVPRDEEWRTKNGAISNEKAAVWWFDWAPSRNIIFLDWDPSCGHYWSARSPLGPFRYLSPVAAHAQTVCVTGEILHTLFPPLSDRENFRTLWGTKSFLVCQKIVAIHAKIDAATQSGLWGFNGEERIGKTAPTQLALFVETNSDTVLVHVENLEHIEEYACFNKTFGSEEDDETKEFFQGLIGHSTQWPMQQELVNTWKARFLLGRWHDQQAELGLKKAEDWNVTPAPGLFGVIDSGLENWKLKEDSTWAKMTLPAVPQVQWVYMFRLCIDDCHVETK</sequence>
<organism evidence="2 3">
    <name type="scientific">Colletotrichum salicis</name>
    <dbReference type="NCBI Taxonomy" id="1209931"/>
    <lineage>
        <taxon>Eukaryota</taxon>
        <taxon>Fungi</taxon>
        <taxon>Dikarya</taxon>
        <taxon>Ascomycota</taxon>
        <taxon>Pezizomycotina</taxon>
        <taxon>Sordariomycetes</taxon>
        <taxon>Hypocreomycetidae</taxon>
        <taxon>Glomerellales</taxon>
        <taxon>Glomerellaceae</taxon>
        <taxon>Colletotrichum</taxon>
        <taxon>Colletotrichum acutatum species complex</taxon>
    </lineage>
</organism>
<reference evidence="2 3" key="1">
    <citation type="submission" date="2014-02" db="EMBL/GenBank/DDBJ databases">
        <title>The genome sequence of Colletotrichum salicis CBS 607.94.</title>
        <authorList>
            <person name="Baroncelli R."/>
            <person name="Thon M.R."/>
        </authorList>
    </citation>
    <scope>NUCLEOTIDE SEQUENCE [LARGE SCALE GENOMIC DNA]</scope>
    <source>
        <strain evidence="2 3">CBS 607.94</strain>
    </source>
</reference>
<dbReference type="Pfam" id="PF20150">
    <property type="entry name" value="2EXR"/>
    <property type="match status" value="1"/>
</dbReference>
<dbReference type="EMBL" id="JFFI01001331">
    <property type="protein sequence ID" value="KXH60976.1"/>
    <property type="molecule type" value="Genomic_DNA"/>
</dbReference>
<dbReference type="PANTHER" id="PTHR35910">
    <property type="entry name" value="2EXR DOMAIN-CONTAINING PROTEIN"/>
    <property type="match status" value="1"/>
</dbReference>
<dbReference type="PANTHER" id="PTHR35910:SF1">
    <property type="entry name" value="2EXR DOMAIN-CONTAINING PROTEIN"/>
    <property type="match status" value="1"/>
</dbReference>
<name>A0A135UKR8_9PEZI</name>
<evidence type="ECO:0000313" key="3">
    <source>
        <dbReference type="Proteomes" id="UP000070121"/>
    </source>
</evidence>
<keyword evidence="3" id="KW-1185">Reference proteome</keyword>
<evidence type="ECO:0000313" key="2">
    <source>
        <dbReference type="EMBL" id="KXH60976.1"/>
    </source>
</evidence>
<dbReference type="OrthoDB" id="3540486at2759"/>
<evidence type="ECO:0000259" key="1">
    <source>
        <dbReference type="Pfam" id="PF20150"/>
    </source>
</evidence>
<dbReference type="STRING" id="1209931.A0A135UKR8"/>
<dbReference type="AlphaFoldDB" id="A0A135UKR8"/>
<feature type="domain" description="2EXR" evidence="1">
    <location>
        <begin position="9"/>
        <end position="88"/>
    </location>
</feature>
<comment type="caution">
    <text evidence="2">The sequence shown here is derived from an EMBL/GenBank/DDBJ whole genome shotgun (WGS) entry which is preliminary data.</text>
</comment>
<gene>
    <name evidence="2" type="ORF">CSAL01_10194</name>
</gene>
<proteinExistence type="predicted"/>
<dbReference type="Proteomes" id="UP000070121">
    <property type="component" value="Unassembled WGS sequence"/>
</dbReference>